<organism evidence="1">
    <name type="scientific">Salmonella enterica subsp. houtenae serovar 48:g,z51:-</name>
    <dbReference type="NCBI Taxonomy" id="1050190"/>
    <lineage>
        <taxon>Bacteria</taxon>
        <taxon>Pseudomonadati</taxon>
        <taxon>Pseudomonadota</taxon>
        <taxon>Gammaproteobacteria</taxon>
        <taxon>Enterobacterales</taxon>
        <taxon>Enterobacteriaceae</taxon>
        <taxon>Salmonella</taxon>
    </lineage>
</organism>
<reference evidence="1" key="2">
    <citation type="submission" date="2018-07" db="EMBL/GenBank/DDBJ databases">
        <authorList>
            <consortium name="NCBI Pathogen Detection Project"/>
        </authorList>
    </citation>
    <scope>NUCLEOTIDE SEQUENCE</scope>
    <source>
        <strain evidence="1">12-2349</strain>
    </source>
</reference>
<proteinExistence type="predicted"/>
<evidence type="ECO:0000313" key="1">
    <source>
        <dbReference type="EMBL" id="HAE2224828.1"/>
    </source>
</evidence>
<protein>
    <submittedName>
        <fullName evidence="1">Uncharacterized protein</fullName>
    </submittedName>
</protein>
<accession>A0A727YRD7</accession>
<sequence length="45" mass="5200">MVVVTCILFSYFCRTNSHITHSKSYISMCNKSKKWSKKAQKGDNV</sequence>
<reference evidence="1" key="1">
    <citation type="journal article" date="2018" name="Genome Biol.">
        <title>SKESA: strategic k-mer extension for scrupulous assemblies.</title>
        <authorList>
            <person name="Souvorov A."/>
            <person name="Agarwala R."/>
            <person name="Lipman D.J."/>
        </authorList>
    </citation>
    <scope>NUCLEOTIDE SEQUENCE</scope>
    <source>
        <strain evidence="1">12-2349</strain>
    </source>
</reference>
<name>A0A727YRD7_SALHO</name>
<comment type="caution">
    <text evidence="1">The sequence shown here is derived from an EMBL/GenBank/DDBJ whole genome shotgun (WGS) entry which is preliminary data.</text>
</comment>
<gene>
    <name evidence="1" type="ORF">G3246_000186</name>
</gene>
<dbReference type="EMBL" id="DAARFO010000001">
    <property type="protein sequence ID" value="HAE2224828.1"/>
    <property type="molecule type" value="Genomic_DNA"/>
</dbReference>
<dbReference type="AlphaFoldDB" id="A0A727YRD7"/>